<name>A0AA39HRK5_9BILA</name>
<dbReference type="GO" id="GO:0097361">
    <property type="term" value="C:cytosolic [4Fe-4S] assembly targeting complex"/>
    <property type="evidence" value="ECO:0007669"/>
    <property type="project" value="UniProtKB-UniRule"/>
</dbReference>
<sequence length="952" mass="107094">MCSNASSSADDDVFVSLKEADRNLITEAISNISVKKTQKLLDLLQTLGPRLTHDDRDERLASIAIVVSVLRRLPPSFLKIKEVELLLEFFVARVEDAALIGGCVFSGIHYIVHNYGESFRLSTELVYERLFKDGNVQSWTHKDRLLQLEIFEKLIPCFKSASSASGFDFVLSFIRAAGGERDPRCLLKVFQLFCVITQEFSLGPFVEDMFEVVACYYPIEFKPKESDTITREMLAVGCESCLLAHKSFHLYCYQLITEKLLDEEVEECTRLETCGFLARACDVFPPNTIYQHLDDILAAIRRIILNPATKNPEKRAPTEVEEAIKSVVRALEHDEKKGTEGLRFISETLLENCEPFVLQAEMGLMGKAMCLLKAAANCNAETLATSIVPKVFYWLGALARGTTASSANKAEIVAETVALYPEWCELAAILTKKYLVDNVTDIFGDLSAAAERCPEEAYQAEYECAAVYVDSLSEKIDLSQICSRFVKRACSDYKRSELHDSILKFIRNSAEKCFGIVKPLIEEYTDEEAKFVMAAECIHNIESLEQLAKLLMADMEKNSLTAEKTRSLLHVAERVRSDEAVLSKFVEIVVLLLGVRLEKSDGQSEEIDLLAGFIQDIGLVLSEKNRVEISDFVHRNLASTDIRSKTVRLALPFLMQTQNKEEFRSTYNAVAGEEYQAESIYVQSAYLNKFGEELAPIESTNWELDFRRTVNNARALLLAGTPSSLVAMKNIFDTAIRTTNDPERTAFVQQVMSQELLNFSDRRFNPEKCRLRCTMLWRQRIFCQMVPVIMEKFRLVQKENVGALNTFFSVLGPLLEIGSAVPVNISRELKLLLPIFTQALKIENFDLNTLELLLNGMSSLLKLADLMDVPNEQLSAMCNGLATVVEKQRSIKTVLTALECLDALVKRGPKDRLLPFHSHVVKSIVAATGSSKRVLRRAAAVTRNNWELIITV</sequence>
<keyword evidence="1" id="KW-0227">DNA damage</keyword>
<evidence type="ECO:0000259" key="2">
    <source>
        <dbReference type="Pfam" id="PF14500"/>
    </source>
</evidence>
<dbReference type="GO" id="GO:0051604">
    <property type="term" value="P:protein maturation"/>
    <property type="evidence" value="ECO:0007669"/>
    <property type="project" value="UniProtKB-UniRule"/>
</dbReference>
<keyword evidence="1" id="KW-0206">Cytoskeleton</keyword>
<dbReference type="Gene3D" id="1.25.10.10">
    <property type="entry name" value="Leucine-rich Repeat Variant"/>
    <property type="match status" value="1"/>
</dbReference>
<organism evidence="3 4">
    <name type="scientific">Steinernema hermaphroditum</name>
    <dbReference type="NCBI Taxonomy" id="289476"/>
    <lineage>
        <taxon>Eukaryota</taxon>
        <taxon>Metazoa</taxon>
        <taxon>Ecdysozoa</taxon>
        <taxon>Nematoda</taxon>
        <taxon>Chromadorea</taxon>
        <taxon>Rhabditida</taxon>
        <taxon>Tylenchina</taxon>
        <taxon>Panagrolaimomorpha</taxon>
        <taxon>Strongyloidoidea</taxon>
        <taxon>Steinernematidae</taxon>
        <taxon>Steinernema</taxon>
    </lineage>
</organism>
<gene>
    <name evidence="3" type="ORF">QR680_005318</name>
</gene>
<dbReference type="GO" id="GO:0005634">
    <property type="term" value="C:nucleus"/>
    <property type="evidence" value="ECO:0007669"/>
    <property type="project" value="UniProtKB-SubCell"/>
</dbReference>
<dbReference type="SUPFAM" id="SSF48371">
    <property type="entry name" value="ARM repeat"/>
    <property type="match status" value="1"/>
</dbReference>
<comment type="function">
    <text evidence="1">Key component of the cytosolic iron-sulfur protein assembly (CIA) complex, a multiprotein complex that mediates the incorporation of iron-sulfur cluster into apoproteins specifically involved in DNA metabolism and genomic integrity. In the CIA complex, MMS19 acts as an adapter between early-acting CIA components and a subset of cellular target iron-sulfur proteins.</text>
</comment>
<comment type="subunit">
    <text evidence="1">Component of the CIA complex.</text>
</comment>
<keyword evidence="1" id="KW-0963">Cytoplasm</keyword>
<evidence type="ECO:0000313" key="4">
    <source>
        <dbReference type="Proteomes" id="UP001175271"/>
    </source>
</evidence>
<comment type="similarity">
    <text evidence="1">Belongs to the MET18/MMS19 family.</text>
</comment>
<keyword evidence="4" id="KW-1185">Reference proteome</keyword>
<dbReference type="GO" id="GO:0006281">
    <property type="term" value="P:DNA repair"/>
    <property type="evidence" value="ECO:0007669"/>
    <property type="project" value="UniProtKB-UniRule"/>
</dbReference>
<dbReference type="GO" id="GO:0005819">
    <property type="term" value="C:spindle"/>
    <property type="evidence" value="ECO:0007669"/>
    <property type="project" value="UniProtKB-SubCell"/>
</dbReference>
<feature type="domain" description="MMS19 N-terminal" evidence="2">
    <location>
        <begin position="45"/>
        <end position="306"/>
    </location>
</feature>
<dbReference type="InterPro" id="IPR029240">
    <property type="entry name" value="MMS19_N"/>
</dbReference>
<evidence type="ECO:0000256" key="1">
    <source>
        <dbReference type="RuleBase" id="RU367072"/>
    </source>
</evidence>
<comment type="subcellular location">
    <subcellularLocation>
        <location evidence="1">Cytoplasm</location>
        <location evidence="1">Cytoskeleton</location>
        <location evidence="1">Spindle</location>
    </subcellularLocation>
    <subcellularLocation>
        <location evidence="1">Nucleus</location>
    </subcellularLocation>
</comment>
<reference evidence="3" key="1">
    <citation type="submission" date="2023-06" db="EMBL/GenBank/DDBJ databases">
        <title>Genomic analysis of the entomopathogenic nematode Steinernema hermaphroditum.</title>
        <authorList>
            <person name="Schwarz E.M."/>
            <person name="Heppert J.K."/>
            <person name="Baniya A."/>
            <person name="Schwartz H.T."/>
            <person name="Tan C.-H."/>
            <person name="Antoshechkin I."/>
            <person name="Sternberg P.W."/>
            <person name="Goodrich-Blair H."/>
            <person name="Dillman A.R."/>
        </authorList>
    </citation>
    <scope>NUCLEOTIDE SEQUENCE</scope>
    <source>
        <strain evidence="3">PS9179</strain>
        <tissue evidence="3">Whole animal</tissue>
    </source>
</reference>
<accession>A0AA39HRK5</accession>
<proteinExistence type="inferred from homology"/>
<dbReference type="AlphaFoldDB" id="A0AA39HRK5"/>
<protein>
    <recommendedName>
        <fullName evidence="1">MMS19 nucleotide excision repair protein</fullName>
    </recommendedName>
</protein>
<dbReference type="InterPro" id="IPR039920">
    <property type="entry name" value="MMS19"/>
</dbReference>
<keyword evidence="1" id="KW-0539">Nucleus</keyword>
<dbReference type="EMBL" id="JAUCMV010000003">
    <property type="protein sequence ID" value="KAK0410782.1"/>
    <property type="molecule type" value="Genomic_DNA"/>
</dbReference>
<dbReference type="Proteomes" id="UP001175271">
    <property type="component" value="Unassembled WGS sequence"/>
</dbReference>
<dbReference type="GO" id="GO:0016226">
    <property type="term" value="P:iron-sulfur cluster assembly"/>
    <property type="evidence" value="ECO:0007669"/>
    <property type="project" value="UniProtKB-UniRule"/>
</dbReference>
<dbReference type="Pfam" id="PF14500">
    <property type="entry name" value="MMS19_N"/>
    <property type="match status" value="1"/>
</dbReference>
<dbReference type="InterPro" id="IPR011989">
    <property type="entry name" value="ARM-like"/>
</dbReference>
<dbReference type="PANTHER" id="PTHR12891">
    <property type="entry name" value="DNA REPAIR/TRANSCRIPTION PROTEIN MET18/MMS19"/>
    <property type="match status" value="1"/>
</dbReference>
<dbReference type="PANTHER" id="PTHR12891:SF0">
    <property type="entry name" value="MMS19 NUCLEOTIDE EXCISION REPAIR PROTEIN HOMOLOG"/>
    <property type="match status" value="1"/>
</dbReference>
<evidence type="ECO:0000313" key="3">
    <source>
        <dbReference type="EMBL" id="KAK0410782.1"/>
    </source>
</evidence>
<dbReference type="InterPro" id="IPR016024">
    <property type="entry name" value="ARM-type_fold"/>
</dbReference>
<keyword evidence="1" id="KW-0234">DNA repair</keyword>
<comment type="caution">
    <text evidence="3">The sequence shown here is derived from an EMBL/GenBank/DDBJ whole genome shotgun (WGS) entry which is preliminary data.</text>
</comment>